<gene>
    <name evidence="2" type="ORF">C5689_02945</name>
</gene>
<dbReference type="CDD" id="cd09874">
    <property type="entry name" value="PIN_MT3492-like"/>
    <property type="match status" value="1"/>
</dbReference>
<reference evidence="2 3" key="1">
    <citation type="journal article" date="2018" name="Appl. Microbiol. Biotechnol.">
        <title>Co-cultivation of the strictly anaerobic methanogen Methanosarcina barkeri with aerobic methanotrophs in an oxygen-limited membrane bioreactor.</title>
        <authorList>
            <person name="In 't Zandt M.H."/>
            <person name="van den Bosch T.J.M."/>
            <person name="Rijkers R."/>
            <person name="van Kessel M.A.H.J."/>
            <person name="Jetten M.S.M."/>
            <person name="Welte C.U."/>
        </authorList>
    </citation>
    <scope>NUCLEOTIDE SEQUENCE [LARGE SCALE GENOMIC DNA]</scope>
    <source>
        <strain evidence="2 3">DSM 17706</strain>
    </source>
</reference>
<organism evidence="2 3">
    <name type="scientific">Methylosinus sporium</name>
    <dbReference type="NCBI Taxonomy" id="428"/>
    <lineage>
        <taxon>Bacteria</taxon>
        <taxon>Pseudomonadati</taxon>
        <taxon>Pseudomonadota</taxon>
        <taxon>Alphaproteobacteria</taxon>
        <taxon>Hyphomicrobiales</taxon>
        <taxon>Methylocystaceae</taxon>
        <taxon>Methylosinus</taxon>
    </lineage>
</organism>
<dbReference type="InterPro" id="IPR002716">
    <property type="entry name" value="PIN_dom"/>
</dbReference>
<feature type="domain" description="PIN" evidence="1">
    <location>
        <begin position="4"/>
        <end position="131"/>
    </location>
</feature>
<name>A0A2U1SV57_METSR</name>
<evidence type="ECO:0000313" key="3">
    <source>
        <dbReference type="Proteomes" id="UP000245137"/>
    </source>
</evidence>
<dbReference type="RefSeq" id="WP_108915775.1">
    <property type="nucleotide sequence ID" value="NZ_BGJY01000001.1"/>
</dbReference>
<evidence type="ECO:0000313" key="2">
    <source>
        <dbReference type="EMBL" id="PWB95488.1"/>
    </source>
</evidence>
<dbReference type="EMBL" id="PUIV01000002">
    <property type="protein sequence ID" value="PWB95488.1"/>
    <property type="molecule type" value="Genomic_DNA"/>
</dbReference>
<dbReference type="InterPro" id="IPR029060">
    <property type="entry name" value="PIN-like_dom_sf"/>
</dbReference>
<protein>
    <submittedName>
        <fullName evidence="2">VapC toxin family PIN domain ribonuclease</fullName>
    </submittedName>
</protein>
<dbReference type="OrthoDB" id="7204339at2"/>
<keyword evidence="3" id="KW-1185">Reference proteome</keyword>
<proteinExistence type="predicted"/>
<dbReference type="SUPFAM" id="SSF88723">
    <property type="entry name" value="PIN domain-like"/>
    <property type="match status" value="1"/>
</dbReference>
<dbReference type="AlphaFoldDB" id="A0A2U1SV57"/>
<evidence type="ECO:0000259" key="1">
    <source>
        <dbReference type="Pfam" id="PF01850"/>
    </source>
</evidence>
<dbReference type="Pfam" id="PF01850">
    <property type="entry name" value="PIN"/>
    <property type="match status" value="1"/>
</dbReference>
<accession>A0A2U1SV57</accession>
<dbReference type="Gene3D" id="3.40.50.1010">
    <property type="entry name" value="5'-nuclease"/>
    <property type="match status" value="1"/>
</dbReference>
<dbReference type="Proteomes" id="UP000245137">
    <property type="component" value="Unassembled WGS sequence"/>
</dbReference>
<comment type="caution">
    <text evidence="2">The sequence shown here is derived from an EMBL/GenBank/DDBJ whole genome shotgun (WGS) entry which is preliminary data.</text>
</comment>
<sequence>MSFYLDANLLVALFAADVHSAAADAWIDSNPRELCVGDFARIEFAAVMSRRFRVEPASEKLLREALDDFDEWTRRMTIPIDTLPRDMTLADRLVRDFDLKLSALDALHLALCKNRNDTLVTFDMRLAEAARRRGVQTIAPS</sequence>